<evidence type="ECO:0000259" key="8">
    <source>
        <dbReference type="Pfam" id="PF20684"/>
    </source>
</evidence>
<proteinExistence type="inferred from homology"/>
<evidence type="ECO:0000313" key="9">
    <source>
        <dbReference type="EMBL" id="KAF2438305.1"/>
    </source>
</evidence>
<dbReference type="PANTHER" id="PTHR33048:SF146">
    <property type="entry name" value="INTEGRAL MEMBRANE PROTEIN"/>
    <property type="match status" value="1"/>
</dbReference>
<keyword evidence="4 7" id="KW-0472">Membrane</keyword>
<dbReference type="AlphaFoldDB" id="A0A9P4U5Q6"/>
<comment type="caution">
    <text evidence="9">The sequence shown here is derived from an EMBL/GenBank/DDBJ whole genome shotgun (WGS) entry which is preliminary data.</text>
</comment>
<comment type="subcellular location">
    <subcellularLocation>
        <location evidence="1">Membrane</location>
        <topology evidence="1">Multi-pass membrane protein</topology>
    </subcellularLocation>
</comment>
<dbReference type="OrthoDB" id="3934549at2759"/>
<feature type="transmembrane region" description="Helical" evidence="7">
    <location>
        <begin position="94"/>
        <end position="118"/>
    </location>
</feature>
<dbReference type="Pfam" id="PF20684">
    <property type="entry name" value="Fung_rhodopsin"/>
    <property type="match status" value="1"/>
</dbReference>
<dbReference type="InterPro" id="IPR049326">
    <property type="entry name" value="Rhodopsin_dom_fungi"/>
</dbReference>
<accession>A0A9P4U5Q6</accession>
<keyword evidence="3 7" id="KW-1133">Transmembrane helix</keyword>
<dbReference type="Proteomes" id="UP000799764">
    <property type="component" value="Unassembled WGS sequence"/>
</dbReference>
<keyword evidence="2 7" id="KW-0812">Transmembrane</keyword>
<evidence type="ECO:0000256" key="6">
    <source>
        <dbReference type="SAM" id="MobiDB-lite"/>
    </source>
</evidence>
<evidence type="ECO:0000256" key="4">
    <source>
        <dbReference type="ARBA" id="ARBA00023136"/>
    </source>
</evidence>
<feature type="compositionally biased region" description="Polar residues" evidence="6">
    <location>
        <begin position="337"/>
        <end position="361"/>
    </location>
</feature>
<dbReference type="InterPro" id="IPR052337">
    <property type="entry name" value="SAT4-like"/>
</dbReference>
<sequence>MDKRAAAALSKDNLGPDLLVVAWVFASISLIVVIMRTYVRVHILRRFNIDDWLIYLTFILALCDSVLCTLAVRSGLGQHIHVLNPDQISNSVKYIYICEFFSIMSPCFGRISYAILLLQLIPTAKTQRRFLWTVIGIQFVVDVSTVIISFTQCRPVSAYWGPNAKQYCWDPVVQQYTGFFQGSVCSLVDMILAVFPARLFWNLQMKLQTKISLSVLMGLGVFAMVFSIVKTIKLQAISEKGDPTYALADLAIWWTLEAYMVLLAASIPTLKPVVRKRGNQSRRSKDRSSSFTLRKAAHGVSLSRRTEDGQWAILSEDIPSWNGNDSHNKTTDVKLGNINTSGNAEGINKTTTVTVSRQEDH</sequence>
<feature type="transmembrane region" description="Helical" evidence="7">
    <location>
        <begin position="179"/>
        <end position="201"/>
    </location>
</feature>
<feature type="transmembrane region" description="Helical" evidence="7">
    <location>
        <begin position="130"/>
        <end position="150"/>
    </location>
</feature>
<dbReference type="PANTHER" id="PTHR33048">
    <property type="entry name" value="PTH11-LIKE INTEGRAL MEMBRANE PROTEIN (AFU_ORTHOLOGUE AFUA_5G11245)"/>
    <property type="match status" value="1"/>
</dbReference>
<reference evidence="9" key="1">
    <citation type="journal article" date="2020" name="Stud. Mycol.">
        <title>101 Dothideomycetes genomes: a test case for predicting lifestyles and emergence of pathogens.</title>
        <authorList>
            <person name="Haridas S."/>
            <person name="Albert R."/>
            <person name="Binder M."/>
            <person name="Bloem J."/>
            <person name="Labutti K."/>
            <person name="Salamov A."/>
            <person name="Andreopoulos B."/>
            <person name="Baker S."/>
            <person name="Barry K."/>
            <person name="Bills G."/>
            <person name="Bluhm B."/>
            <person name="Cannon C."/>
            <person name="Castanera R."/>
            <person name="Culley D."/>
            <person name="Daum C."/>
            <person name="Ezra D."/>
            <person name="Gonzalez J."/>
            <person name="Henrissat B."/>
            <person name="Kuo A."/>
            <person name="Liang C."/>
            <person name="Lipzen A."/>
            <person name="Lutzoni F."/>
            <person name="Magnuson J."/>
            <person name="Mondo S."/>
            <person name="Nolan M."/>
            <person name="Ohm R."/>
            <person name="Pangilinan J."/>
            <person name="Park H.-J."/>
            <person name="Ramirez L."/>
            <person name="Alfaro M."/>
            <person name="Sun H."/>
            <person name="Tritt A."/>
            <person name="Yoshinaga Y."/>
            <person name="Zwiers L.-H."/>
            <person name="Turgeon B."/>
            <person name="Goodwin S."/>
            <person name="Spatafora J."/>
            <person name="Crous P."/>
            <person name="Grigoriev I."/>
        </authorList>
    </citation>
    <scope>NUCLEOTIDE SEQUENCE</scope>
    <source>
        <strain evidence="9">CBS 690.94</strain>
    </source>
</reference>
<dbReference type="EMBL" id="MU001512">
    <property type="protein sequence ID" value="KAF2438305.1"/>
    <property type="molecule type" value="Genomic_DNA"/>
</dbReference>
<protein>
    <recommendedName>
        <fullName evidence="8">Rhodopsin domain-containing protein</fullName>
    </recommendedName>
</protein>
<feature type="transmembrane region" description="Helical" evidence="7">
    <location>
        <begin position="252"/>
        <end position="274"/>
    </location>
</feature>
<organism evidence="9 10">
    <name type="scientific">Karstenula rhodostoma CBS 690.94</name>
    <dbReference type="NCBI Taxonomy" id="1392251"/>
    <lineage>
        <taxon>Eukaryota</taxon>
        <taxon>Fungi</taxon>
        <taxon>Dikarya</taxon>
        <taxon>Ascomycota</taxon>
        <taxon>Pezizomycotina</taxon>
        <taxon>Dothideomycetes</taxon>
        <taxon>Pleosporomycetidae</taxon>
        <taxon>Pleosporales</taxon>
        <taxon>Massarineae</taxon>
        <taxon>Didymosphaeriaceae</taxon>
        <taxon>Karstenula</taxon>
    </lineage>
</organism>
<evidence type="ECO:0000256" key="1">
    <source>
        <dbReference type="ARBA" id="ARBA00004141"/>
    </source>
</evidence>
<feature type="transmembrane region" description="Helical" evidence="7">
    <location>
        <begin position="53"/>
        <end position="74"/>
    </location>
</feature>
<feature type="transmembrane region" description="Helical" evidence="7">
    <location>
        <begin position="213"/>
        <end position="232"/>
    </location>
</feature>
<evidence type="ECO:0000256" key="5">
    <source>
        <dbReference type="ARBA" id="ARBA00038359"/>
    </source>
</evidence>
<evidence type="ECO:0000256" key="7">
    <source>
        <dbReference type="SAM" id="Phobius"/>
    </source>
</evidence>
<evidence type="ECO:0000256" key="3">
    <source>
        <dbReference type="ARBA" id="ARBA00022989"/>
    </source>
</evidence>
<feature type="transmembrane region" description="Helical" evidence="7">
    <location>
        <begin position="20"/>
        <end position="41"/>
    </location>
</feature>
<name>A0A9P4U5Q6_9PLEO</name>
<feature type="region of interest" description="Disordered" evidence="6">
    <location>
        <begin position="336"/>
        <end position="361"/>
    </location>
</feature>
<comment type="similarity">
    <text evidence="5">Belongs to the SAT4 family.</text>
</comment>
<evidence type="ECO:0000256" key="2">
    <source>
        <dbReference type="ARBA" id="ARBA00022692"/>
    </source>
</evidence>
<evidence type="ECO:0000313" key="10">
    <source>
        <dbReference type="Proteomes" id="UP000799764"/>
    </source>
</evidence>
<gene>
    <name evidence="9" type="ORF">P171DRAFT_504428</name>
</gene>
<feature type="domain" description="Rhodopsin" evidence="8">
    <location>
        <begin position="35"/>
        <end position="276"/>
    </location>
</feature>
<keyword evidence="10" id="KW-1185">Reference proteome</keyword>
<dbReference type="GO" id="GO:0016020">
    <property type="term" value="C:membrane"/>
    <property type="evidence" value="ECO:0007669"/>
    <property type="project" value="UniProtKB-SubCell"/>
</dbReference>